<name>A0A512HC21_9PROT</name>
<dbReference type="InterPro" id="IPR018490">
    <property type="entry name" value="cNMP-bd_dom_sf"/>
</dbReference>
<evidence type="ECO:0000313" key="2">
    <source>
        <dbReference type="EMBL" id="GEO82989.1"/>
    </source>
</evidence>
<dbReference type="PROSITE" id="PS50042">
    <property type="entry name" value="CNMP_BINDING_3"/>
    <property type="match status" value="1"/>
</dbReference>
<dbReference type="PANTHER" id="PTHR23011">
    <property type="entry name" value="CYCLIC NUCLEOTIDE-BINDING DOMAIN CONTAINING PROTEIN"/>
    <property type="match status" value="1"/>
</dbReference>
<evidence type="ECO:0000313" key="3">
    <source>
        <dbReference type="Proteomes" id="UP000321567"/>
    </source>
</evidence>
<dbReference type="EMBL" id="BJZO01000141">
    <property type="protein sequence ID" value="GEO82989.1"/>
    <property type="molecule type" value="Genomic_DNA"/>
</dbReference>
<dbReference type="InterPro" id="IPR014710">
    <property type="entry name" value="RmlC-like_jellyroll"/>
</dbReference>
<accession>A0A512HC21</accession>
<dbReference type="OrthoDB" id="9809206at2"/>
<dbReference type="PANTHER" id="PTHR23011:SF28">
    <property type="entry name" value="CYCLIC NUCLEOTIDE-BINDING DOMAIN CONTAINING PROTEIN"/>
    <property type="match status" value="1"/>
</dbReference>
<dbReference type="Gene3D" id="2.60.120.10">
    <property type="entry name" value="Jelly Rolls"/>
    <property type="match status" value="1"/>
</dbReference>
<feature type="domain" description="Cyclic nucleotide-binding" evidence="1">
    <location>
        <begin position="12"/>
        <end position="111"/>
    </location>
</feature>
<dbReference type="SMART" id="SM00100">
    <property type="entry name" value="cNMP"/>
    <property type="match status" value="1"/>
</dbReference>
<comment type="caution">
    <text evidence="2">The sequence shown here is derived from an EMBL/GenBank/DDBJ whole genome shotgun (WGS) entry which is preliminary data.</text>
</comment>
<proteinExistence type="predicted"/>
<dbReference type="Proteomes" id="UP000321567">
    <property type="component" value="Unassembled WGS sequence"/>
</dbReference>
<dbReference type="InterPro" id="IPR000595">
    <property type="entry name" value="cNMP-bd_dom"/>
</dbReference>
<sequence>MAGSSPFTRQSFPDGTVLFREGDAADAAYMVESGVVEMVVRCVDGSERIIGTVGPGEMFGEMGLIDDRPRMATARVAMEAMLVRIPAAAFKAQLKTVNPIMTRVLVQLAKRLRALSHELTLTPRGD</sequence>
<gene>
    <name evidence="2" type="ORF">ROR02_31200</name>
</gene>
<keyword evidence="3" id="KW-1185">Reference proteome</keyword>
<dbReference type="SUPFAM" id="SSF51206">
    <property type="entry name" value="cAMP-binding domain-like"/>
    <property type="match status" value="1"/>
</dbReference>
<dbReference type="Pfam" id="PF00027">
    <property type="entry name" value="cNMP_binding"/>
    <property type="match status" value="1"/>
</dbReference>
<dbReference type="CDD" id="cd00038">
    <property type="entry name" value="CAP_ED"/>
    <property type="match status" value="1"/>
</dbReference>
<protein>
    <submittedName>
        <fullName evidence="2">Cyclic nucleotide-binding protein</fullName>
    </submittedName>
</protein>
<evidence type="ECO:0000259" key="1">
    <source>
        <dbReference type="PROSITE" id="PS50042"/>
    </source>
</evidence>
<organism evidence="2 3">
    <name type="scientific">Pararhodospirillum oryzae</name>
    <dbReference type="NCBI Taxonomy" id="478448"/>
    <lineage>
        <taxon>Bacteria</taxon>
        <taxon>Pseudomonadati</taxon>
        <taxon>Pseudomonadota</taxon>
        <taxon>Alphaproteobacteria</taxon>
        <taxon>Rhodospirillales</taxon>
        <taxon>Rhodospirillaceae</taxon>
        <taxon>Pararhodospirillum</taxon>
    </lineage>
</organism>
<dbReference type="RefSeq" id="WP_147165022.1">
    <property type="nucleotide sequence ID" value="NZ_BJZO01000141.1"/>
</dbReference>
<reference evidence="2 3" key="1">
    <citation type="submission" date="2019-07" db="EMBL/GenBank/DDBJ databases">
        <title>Whole genome shotgun sequence of Rhodospirillum oryzae NBRC 107573.</title>
        <authorList>
            <person name="Hosoyama A."/>
            <person name="Uohara A."/>
            <person name="Ohji S."/>
            <person name="Ichikawa N."/>
        </authorList>
    </citation>
    <scope>NUCLEOTIDE SEQUENCE [LARGE SCALE GENOMIC DNA]</scope>
    <source>
        <strain evidence="2 3">NBRC 107573</strain>
    </source>
</reference>
<dbReference type="AlphaFoldDB" id="A0A512HC21"/>